<dbReference type="Proteomes" id="UP000243579">
    <property type="component" value="Unassembled WGS sequence"/>
</dbReference>
<dbReference type="SUPFAM" id="SSF50370">
    <property type="entry name" value="Ricin B-like lectins"/>
    <property type="match status" value="1"/>
</dbReference>
<protein>
    <submittedName>
        <fullName evidence="2">Secreted protein</fullName>
    </submittedName>
</protein>
<feature type="chain" id="PRO_5002038026" evidence="1">
    <location>
        <begin position="19"/>
        <end position="215"/>
    </location>
</feature>
<gene>
    <name evidence="3" type="ORF">ACHHYP_04908</name>
</gene>
<keyword evidence="1" id="KW-0732">Signal</keyword>
<evidence type="ECO:0000313" key="3">
    <source>
        <dbReference type="EMBL" id="OQR91192.1"/>
    </source>
</evidence>
<dbReference type="OrthoDB" id="68057at2759"/>
<feature type="signal peptide" evidence="1">
    <location>
        <begin position="1"/>
        <end position="18"/>
    </location>
</feature>
<dbReference type="PROSITE" id="PS50231">
    <property type="entry name" value="RICIN_B_LECTIN"/>
    <property type="match status" value="1"/>
</dbReference>
<keyword evidence="4" id="KW-1185">Reference proteome</keyword>
<proteinExistence type="predicted"/>
<accession>A0A0A7CM91</accession>
<organism evidence="2">
    <name type="scientific">Achlya hypogyna</name>
    <name type="common">Oomycete</name>
    <name type="synonym">Protoachlya hypogyna</name>
    <dbReference type="NCBI Taxonomy" id="1202772"/>
    <lineage>
        <taxon>Eukaryota</taxon>
        <taxon>Sar</taxon>
        <taxon>Stramenopiles</taxon>
        <taxon>Oomycota</taxon>
        <taxon>Saprolegniomycetes</taxon>
        <taxon>Saprolegniales</taxon>
        <taxon>Achlyaceae</taxon>
        <taxon>Achlya</taxon>
    </lineage>
</organism>
<dbReference type="EMBL" id="KM038521">
    <property type="protein sequence ID" value="AIG55982.1"/>
    <property type="molecule type" value="Genomic_DNA"/>
</dbReference>
<dbReference type="EMBL" id="JNBR01000551">
    <property type="protein sequence ID" value="OQR91192.1"/>
    <property type="molecule type" value="Genomic_DNA"/>
</dbReference>
<evidence type="ECO:0000313" key="4">
    <source>
        <dbReference type="Proteomes" id="UP000243579"/>
    </source>
</evidence>
<name>A0A0A7CM91_ACHHY</name>
<sequence length="215" mass="24669">MRTFLTTCAAFFFASVAAQDATPITNTTVAFDDSELSGFQPVKANIAPGNESDPNYRKWKSQFFLEAGELQKAAFVNGPQYPKGYSKYMYAIGMEDKTIVTKNVPNTPKYRWRPLWTPGNTHEMLFNYGTGNCLDAWWDGPVLRLHGWTCDMDNQNQYWIFVWRAPELSLQYIRHKSNPDYCLTVNGITSESNPYAVTIEKCTWRVEQQQLTSDL</sequence>
<dbReference type="Gene3D" id="2.80.10.50">
    <property type="match status" value="1"/>
</dbReference>
<dbReference type="AlphaFoldDB" id="A0A0A7CM91"/>
<evidence type="ECO:0000313" key="2">
    <source>
        <dbReference type="EMBL" id="AIG55982.1"/>
    </source>
</evidence>
<reference evidence="2 4" key="1">
    <citation type="journal article" date="2014" name="Genome Biol. Evol.">
        <title>The secreted proteins of Achlya hypogyna and Thraustotheca clavata identify the ancestral oomycete secretome and reveal gene acquisitions by horizontal gene transfer.</title>
        <authorList>
            <person name="Misner I."/>
            <person name="Blouin N."/>
            <person name="Leonard G."/>
            <person name="Richards T.A."/>
            <person name="Lane C.E."/>
        </authorList>
    </citation>
    <scope>NUCLEOTIDE SEQUENCE</scope>
    <source>
        <strain evidence="2 4">ATCC 48635</strain>
    </source>
</reference>
<dbReference type="InterPro" id="IPR035992">
    <property type="entry name" value="Ricin_B-like_lectins"/>
</dbReference>
<evidence type="ECO:0000256" key="1">
    <source>
        <dbReference type="SAM" id="SignalP"/>
    </source>
</evidence>